<dbReference type="InterPro" id="IPR002656">
    <property type="entry name" value="Acyl_transf_3_dom"/>
</dbReference>
<feature type="transmembrane region" description="Helical" evidence="1">
    <location>
        <begin position="357"/>
        <end position="375"/>
    </location>
</feature>
<feature type="transmembrane region" description="Helical" evidence="1">
    <location>
        <begin position="209"/>
        <end position="227"/>
    </location>
</feature>
<keyword evidence="1" id="KW-0472">Membrane</keyword>
<keyword evidence="1" id="KW-0812">Transmembrane</keyword>
<feature type="transmembrane region" description="Helical" evidence="1">
    <location>
        <begin position="151"/>
        <end position="170"/>
    </location>
</feature>
<evidence type="ECO:0000313" key="4">
    <source>
        <dbReference type="Proteomes" id="UP000247609"/>
    </source>
</evidence>
<accession>A0A318QC62</accession>
<feature type="transmembrane region" description="Helical" evidence="1">
    <location>
        <begin position="50"/>
        <end position="72"/>
    </location>
</feature>
<dbReference type="AlphaFoldDB" id="A0A318QC62"/>
<gene>
    <name evidence="3" type="ORF">CFR71_09310</name>
</gene>
<dbReference type="Pfam" id="PF01757">
    <property type="entry name" value="Acyl_transf_3"/>
    <property type="match status" value="1"/>
</dbReference>
<evidence type="ECO:0000259" key="2">
    <source>
        <dbReference type="Pfam" id="PF01757"/>
    </source>
</evidence>
<feature type="transmembrane region" description="Helical" evidence="1">
    <location>
        <begin position="120"/>
        <end position="139"/>
    </location>
</feature>
<dbReference type="InterPro" id="IPR050879">
    <property type="entry name" value="Acyltransferase_3"/>
</dbReference>
<organism evidence="3 4">
    <name type="scientific">Novacetimonas pomaceti</name>
    <dbReference type="NCBI Taxonomy" id="2021998"/>
    <lineage>
        <taxon>Bacteria</taxon>
        <taxon>Pseudomonadati</taxon>
        <taxon>Pseudomonadota</taxon>
        <taxon>Alphaproteobacteria</taxon>
        <taxon>Acetobacterales</taxon>
        <taxon>Acetobacteraceae</taxon>
        <taxon>Novacetimonas</taxon>
    </lineage>
</organism>
<feature type="transmembrane region" description="Helical" evidence="1">
    <location>
        <begin position="233"/>
        <end position="255"/>
    </location>
</feature>
<name>A0A318QC62_9PROT</name>
<dbReference type="PANTHER" id="PTHR23028">
    <property type="entry name" value="ACETYLTRANSFERASE"/>
    <property type="match status" value="1"/>
</dbReference>
<proteinExistence type="predicted"/>
<feature type="domain" description="Acyltransferase 3" evidence="2">
    <location>
        <begin position="50"/>
        <end position="370"/>
    </location>
</feature>
<evidence type="ECO:0000256" key="1">
    <source>
        <dbReference type="SAM" id="Phobius"/>
    </source>
</evidence>
<dbReference type="Proteomes" id="UP000247609">
    <property type="component" value="Unassembled WGS sequence"/>
</dbReference>
<reference evidence="3 4" key="1">
    <citation type="submission" date="2017-07" db="EMBL/GenBank/DDBJ databases">
        <title>A draft genome sequence of Komagataeibacter sp. T5K1.</title>
        <authorList>
            <person name="Skraban J."/>
            <person name="Cleenwerck I."/>
            <person name="Vandamme P."/>
            <person name="Trcek J."/>
        </authorList>
    </citation>
    <scope>NUCLEOTIDE SEQUENCE [LARGE SCALE GENOMIC DNA]</scope>
    <source>
        <strain evidence="3 4">T5K1</strain>
    </source>
</reference>
<keyword evidence="1" id="KW-1133">Transmembrane helix</keyword>
<sequence>MGTERKRPKIFSIFQNRTACWPVSSDRSHDGRGPIQHRERDMGAPRHHYAALDGVRGFAALSVMIFHLGHWLDVPGLAVNSGLAVDLFFCLSGYVLSLSYGTRMMGQGSLSMGQFLFRRLVRLMPVIVVATVIGAAYVLSRGHLNGEVASYGVFLTAVLLSLLDIPYLSAPRVIGGPQVFPLNGPQYSLFLELFINLFWWATRRLDQRYLSLAIIVICLPLVGIYGLGGDVPATFLSGFPRVGASFFIGVALYRFAPSIPAVMTGRITFVASLSVMALLFFWPYAVSRGVELAWIAVFSPLLVISGARVRLSSGLSRISLLGGELSYPLYALHYPVFCWVNGLFQATMHARMAQIEAPLVLVMAIAISFGVLKGIDEPLRQVISSRYPGKIAAVRAPAPVVYPVGETSIAISARQER</sequence>
<dbReference type="EMBL" id="NOXG01000009">
    <property type="protein sequence ID" value="PYD75434.1"/>
    <property type="molecule type" value="Genomic_DNA"/>
</dbReference>
<evidence type="ECO:0000313" key="3">
    <source>
        <dbReference type="EMBL" id="PYD75434.1"/>
    </source>
</evidence>
<feature type="transmembrane region" description="Helical" evidence="1">
    <location>
        <begin position="78"/>
        <end position="100"/>
    </location>
</feature>
<feature type="transmembrane region" description="Helical" evidence="1">
    <location>
        <begin position="318"/>
        <end position="337"/>
    </location>
</feature>
<protein>
    <recommendedName>
        <fullName evidence="2">Acyltransferase 3 domain-containing protein</fullName>
    </recommendedName>
</protein>
<dbReference type="GO" id="GO:0016747">
    <property type="term" value="F:acyltransferase activity, transferring groups other than amino-acyl groups"/>
    <property type="evidence" value="ECO:0007669"/>
    <property type="project" value="InterPro"/>
</dbReference>
<feature type="transmembrane region" description="Helical" evidence="1">
    <location>
        <begin position="267"/>
        <end position="286"/>
    </location>
</feature>
<dbReference type="PANTHER" id="PTHR23028:SF134">
    <property type="entry name" value="PUTATIVE (AFU_ORTHOLOGUE AFUA_4G08520)-RELATED"/>
    <property type="match status" value="1"/>
</dbReference>
<comment type="caution">
    <text evidence="3">The sequence shown here is derived from an EMBL/GenBank/DDBJ whole genome shotgun (WGS) entry which is preliminary data.</text>
</comment>
<feature type="transmembrane region" description="Helical" evidence="1">
    <location>
        <begin position="292"/>
        <end position="311"/>
    </location>
</feature>